<evidence type="ECO:0000313" key="5">
    <source>
        <dbReference type="Proteomes" id="UP000029665"/>
    </source>
</evidence>
<feature type="compositionally biased region" description="Basic residues" evidence="3">
    <location>
        <begin position="46"/>
        <end position="58"/>
    </location>
</feature>
<keyword evidence="5" id="KW-1185">Reference proteome</keyword>
<feature type="region of interest" description="Disordered" evidence="3">
    <location>
        <begin position="165"/>
        <end position="210"/>
    </location>
</feature>
<evidence type="ECO:0000256" key="3">
    <source>
        <dbReference type="SAM" id="MobiDB-lite"/>
    </source>
</evidence>
<accession>A0A060SJ85</accession>
<dbReference type="InterPro" id="IPR012875">
    <property type="entry name" value="SDHF4"/>
</dbReference>
<feature type="region of interest" description="Disordered" evidence="3">
    <location>
        <begin position="139"/>
        <end position="158"/>
    </location>
</feature>
<dbReference type="Proteomes" id="UP000029665">
    <property type="component" value="Unassembled WGS sequence"/>
</dbReference>
<dbReference type="PANTHER" id="PTHR28524:SF3">
    <property type="entry name" value="SUCCINATE DEHYDROGENASE ASSEMBLY FACTOR 4, MITOCHONDRIAL"/>
    <property type="match status" value="1"/>
</dbReference>
<dbReference type="GO" id="GO:0034553">
    <property type="term" value="P:mitochondrial respiratory chain complex II assembly"/>
    <property type="evidence" value="ECO:0007669"/>
    <property type="project" value="TreeGrafter"/>
</dbReference>
<dbReference type="GO" id="GO:0005739">
    <property type="term" value="C:mitochondrion"/>
    <property type="evidence" value="ECO:0007669"/>
    <property type="project" value="TreeGrafter"/>
</dbReference>
<reference evidence="4" key="1">
    <citation type="submission" date="2014-01" db="EMBL/GenBank/DDBJ databases">
        <title>The genome of the white-rot fungus Pycnoporus cinnabarinus: a basidiomycete model with a versatile arsenal for lignocellulosic biomass breakdown.</title>
        <authorList>
            <person name="Levasseur A."/>
            <person name="Lomascolo A."/>
            <person name="Ruiz-Duenas F.J."/>
            <person name="Uzan E."/>
            <person name="Piumi F."/>
            <person name="Kues U."/>
            <person name="Ram A.F.J."/>
            <person name="Murat C."/>
            <person name="Haon M."/>
            <person name="Benoit I."/>
            <person name="Arfi Y."/>
            <person name="Chevret D."/>
            <person name="Drula E."/>
            <person name="Kwon M.J."/>
            <person name="Gouret P."/>
            <person name="Lesage-Meessen L."/>
            <person name="Lombard V."/>
            <person name="Mariette J."/>
            <person name="Noirot C."/>
            <person name="Park J."/>
            <person name="Patyshakuliyeva A."/>
            <person name="Wieneger R.A.B."/>
            <person name="Wosten H.A.B."/>
            <person name="Martin F."/>
            <person name="Coutinho P.M."/>
            <person name="de Vries R."/>
            <person name="Martinez A.T."/>
            <person name="Klopp C."/>
            <person name="Pontarotti P."/>
            <person name="Henrissat B."/>
            <person name="Record E."/>
        </authorList>
    </citation>
    <scope>NUCLEOTIDE SEQUENCE [LARGE SCALE GENOMIC DNA]</scope>
    <source>
        <strain evidence="4">BRFM137</strain>
    </source>
</reference>
<name>A0A060SJ85_PYCCI</name>
<evidence type="ECO:0000256" key="1">
    <source>
        <dbReference type="ARBA" id="ARBA00005701"/>
    </source>
</evidence>
<feature type="region of interest" description="Disordered" evidence="3">
    <location>
        <begin position="1"/>
        <end position="62"/>
    </location>
</feature>
<dbReference type="OrthoDB" id="201362at2759"/>
<sequence>MPYKQPPRRTSFPSPTIARCSRQPASQHVTTVDEFQPPKALDGLGRKRPNPRAARRSGSHAAQPGLQNRCCIFLDHTLRAMYNLAIRSVSHAHARRCTVYGIRAIPSRQISSGHPLVRPAPPPLPREQQREFEELVRSAQAPLSNPNRVDPSEKEADMAMHPDARAPIVPEFEGDVNPVTGEKGGPKREPVGKWGEGEGDWSFKGRVSDF</sequence>
<dbReference type="PANTHER" id="PTHR28524">
    <property type="entry name" value="SUCCINATE DEHYDROGENASE ASSEMBLY FACTOR 4, MITOCHONDRIAL"/>
    <property type="match status" value="1"/>
</dbReference>
<protein>
    <recommendedName>
        <fullName evidence="2">Succinate dehydrogenase assembly factor 4, mitochondrial</fullName>
    </recommendedName>
</protein>
<dbReference type="Pfam" id="PF07896">
    <property type="entry name" value="DUF1674"/>
    <property type="match status" value="1"/>
</dbReference>
<comment type="caution">
    <text evidence="4">The sequence shown here is derived from an EMBL/GenBank/DDBJ whole genome shotgun (WGS) entry which is preliminary data.</text>
</comment>
<dbReference type="AlphaFoldDB" id="A0A060SJ85"/>
<dbReference type="STRING" id="5643.A0A060SJ85"/>
<gene>
    <name evidence="4" type="ORF">BN946_scf184979.g15</name>
</gene>
<dbReference type="HOGENOM" id="CLU_101052_0_0_1"/>
<comment type="similarity">
    <text evidence="1">Belongs to the SDHAF4 family.</text>
</comment>
<dbReference type="EMBL" id="CCBP010000174">
    <property type="protein sequence ID" value="CDO74460.1"/>
    <property type="molecule type" value="Genomic_DNA"/>
</dbReference>
<evidence type="ECO:0000313" key="4">
    <source>
        <dbReference type="EMBL" id="CDO74460.1"/>
    </source>
</evidence>
<feature type="compositionally biased region" description="Basic and acidic residues" evidence="3">
    <location>
        <begin position="201"/>
        <end position="210"/>
    </location>
</feature>
<evidence type="ECO:0000256" key="2">
    <source>
        <dbReference type="ARBA" id="ARBA00022170"/>
    </source>
</evidence>
<proteinExistence type="inferred from homology"/>
<organism evidence="4 5">
    <name type="scientific">Pycnoporus cinnabarinus</name>
    <name type="common">Cinnabar-red polypore</name>
    <name type="synonym">Trametes cinnabarina</name>
    <dbReference type="NCBI Taxonomy" id="5643"/>
    <lineage>
        <taxon>Eukaryota</taxon>
        <taxon>Fungi</taxon>
        <taxon>Dikarya</taxon>
        <taxon>Basidiomycota</taxon>
        <taxon>Agaricomycotina</taxon>
        <taxon>Agaricomycetes</taxon>
        <taxon>Polyporales</taxon>
        <taxon>Polyporaceae</taxon>
        <taxon>Trametes</taxon>
    </lineage>
</organism>